<dbReference type="Proteomes" id="UP000011529">
    <property type="component" value="Unassembled WGS sequence"/>
</dbReference>
<organism evidence="2 3">
    <name type="scientific">Rhodopirellula europaea 6C</name>
    <dbReference type="NCBI Taxonomy" id="1263867"/>
    <lineage>
        <taxon>Bacteria</taxon>
        <taxon>Pseudomonadati</taxon>
        <taxon>Planctomycetota</taxon>
        <taxon>Planctomycetia</taxon>
        <taxon>Pirellulales</taxon>
        <taxon>Pirellulaceae</taxon>
        <taxon>Rhodopirellula</taxon>
    </lineage>
</organism>
<protein>
    <submittedName>
        <fullName evidence="2">Uncharacterized protein</fullName>
    </submittedName>
</protein>
<dbReference type="EMBL" id="ANMO01000203">
    <property type="protein sequence ID" value="EMB14909.1"/>
    <property type="molecule type" value="Genomic_DNA"/>
</dbReference>
<sequence>MKPNTAFAHFRRTVRVGAESNEVPTATPEQTSETARQDMQTKRDKVG</sequence>
<name>M2AY44_9BACT</name>
<reference evidence="2" key="2">
    <citation type="journal article" date="2013" name="Mar. Genomics">
        <title>Expression of sulfatases in Rhodopirellula baltica and the diversity of sulfatases in the genus Rhodopirellula.</title>
        <authorList>
            <person name="Wegner C.E."/>
            <person name="Richter-Heitmann T."/>
            <person name="Klindworth A."/>
            <person name="Klockow C."/>
            <person name="Richter M."/>
            <person name="Achstetter T."/>
            <person name="Glockner F.O."/>
            <person name="Harder J."/>
        </authorList>
    </citation>
    <scope>NUCLEOTIDE SEQUENCE [LARGE SCALE GENOMIC DNA]</scope>
    <source>
        <strain evidence="2">6C</strain>
    </source>
</reference>
<comment type="caution">
    <text evidence="2">The sequence shown here is derived from an EMBL/GenBank/DDBJ whole genome shotgun (WGS) entry which is preliminary data.</text>
</comment>
<keyword evidence="3" id="KW-1185">Reference proteome</keyword>
<feature type="compositionally biased region" description="Basic and acidic residues" evidence="1">
    <location>
        <begin position="35"/>
        <end position="47"/>
    </location>
</feature>
<reference evidence="2" key="1">
    <citation type="submission" date="2012-11" db="EMBL/GenBank/DDBJ databases">
        <title>Permanent draft genomes of Rhodopirellula europaea strain SH398 and 6C.</title>
        <authorList>
            <person name="Richter M."/>
            <person name="Richter-Heitmann T."/>
            <person name="Frank C."/>
            <person name="Harder J."/>
            <person name="Glockner F.O."/>
        </authorList>
    </citation>
    <scope>NUCLEOTIDE SEQUENCE</scope>
    <source>
        <strain evidence="2">6C</strain>
    </source>
</reference>
<accession>M2AY44</accession>
<proteinExistence type="predicted"/>
<feature type="compositionally biased region" description="Polar residues" evidence="1">
    <location>
        <begin position="22"/>
        <end position="34"/>
    </location>
</feature>
<evidence type="ECO:0000313" key="3">
    <source>
        <dbReference type="Proteomes" id="UP000011529"/>
    </source>
</evidence>
<dbReference type="PATRIC" id="fig|1263867.3.peg.4683"/>
<dbReference type="AlphaFoldDB" id="M2AY44"/>
<evidence type="ECO:0000313" key="2">
    <source>
        <dbReference type="EMBL" id="EMB14909.1"/>
    </source>
</evidence>
<evidence type="ECO:0000256" key="1">
    <source>
        <dbReference type="SAM" id="MobiDB-lite"/>
    </source>
</evidence>
<feature type="region of interest" description="Disordered" evidence="1">
    <location>
        <begin position="17"/>
        <end position="47"/>
    </location>
</feature>
<gene>
    <name evidence="2" type="ORF">RE6C_04367</name>
</gene>